<keyword evidence="2" id="KW-0812">Transmembrane</keyword>
<feature type="transmembrane region" description="Helical" evidence="2">
    <location>
        <begin position="590"/>
        <end position="609"/>
    </location>
</feature>
<feature type="transmembrane region" description="Helical" evidence="2">
    <location>
        <begin position="163"/>
        <end position="180"/>
    </location>
</feature>
<dbReference type="InterPro" id="IPR019286">
    <property type="entry name" value="DUF2339_TM"/>
</dbReference>
<feature type="transmembrane region" description="Helical" evidence="2">
    <location>
        <begin position="271"/>
        <end position="289"/>
    </location>
</feature>
<dbReference type="PANTHER" id="PTHR38434:SF1">
    <property type="entry name" value="BLL2549 PROTEIN"/>
    <property type="match status" value="1"/>
</dbReference>
<feature type="transmembrane region" description="Helical" evidence="2">
    <location>
        <begin position="523"/>
        <end position="541"/>
    </location>
</feature>
<feature type="transmembrane region" description="Helical" evidence="2">
    <location>
        <begin position="295"/>
        <end position="315"/>
    </location>
</feature>
<evidence type="ECO:0000313" key="4">
    <source>
        <dbReference type="Proteomes" id="UP001319080"/>
    </source>
</evidence>
<feature type="transmembrane region" description="Helical" evidence="2">
    <location>
        <begin position="553"/>
        <end position="570"/>
    </location>
</feature>
<dbReference type="Proteomes" id="UP001319080">
    <property type="component" value="Unassembled WGS sequence"/>
</dbReference>
<keyword evidence="4" id="KW-1185">Reference proteome</keyword>
<feature type="compositionally biased region" description="Polar residues" evidence="1">
    <location>
        <begin position="822"/>
        <end position="833"/>
    </location>
</feature>
<feature type="transmembrane region" description="Helical" evidence="2">
    <location>
        <begin position="485"/>
        <end position="503"/>
    </location>
</feature>
<feature type="region of interest" description="Disordered" evidence="1">
    <location>
        <begin position="822"/>
        <end position="843"/>
    </location>
</feature>
<feature type="transmembrane region" description="Helical" evidence="2">
    <location>
        <begin position="789"/>
        <end position="806"/>
    </location>
</feature>
<feature type="transmembrane region" description="Helical" evidence="2">
    <location>
        <begin position="348"/>
        <end position="369"/>
    </location>
</feature>
<gene>
    <name evidence="3" type="ORF">KK062_08620</name>
</gene>
<sequence>MEEFFSFLIFIALVIIVVLIANLRTKLQNQITVLQYKIDDLKTELGKARFREGAAPAAAHEEVKPPPAIPVVPPVPVSRPVTPPPIPTPVLPPVVPPVHAPAPSVEPERAAPPVRQEAATTTVRPLSETPKPTTPPPAYVPPAPKPGFFERNPDLEKFIGENLANKIGIGILVLGIGFFVKYAIDQQWINEIGRVFIGILCGGILLGVAHRLRKTFAPFSSVLVGGGIAVLYFTIGIAFHDYHIFSQTAAFLLMVVITGFAIVLSLGYDRIELAILAILGGFATPLMVSTGEGNYIVLFTYILVLDIGMLVLAYYKKWNLVNIVSYVFTMILYFAWLSDSFDGENMSMVTGALIFATLFYIVFFLMNIINNLRQRTTFKAIEISLLLSNTFLYYTAGMIILNQAPASDFRGLFTATLAVFNFVFAYSLYKNTRVDRNLVFLLIGLVLTFISLAAPVQLEGNYITLFWAAEGVLLLWLSQKSGIRLMKVGSVLVMILMGFSLVMDWEQLYMQTADYMPVVLNKAYITSIVSLISIALTVYFLRFEKDERDADYIGPYRQALIVGGTLALYASQYLELHYQIYRFVDAESAGLIIIGAYNMLFLAGLLLAVKRSPYPDRIKQLFALWGPVAMFAFLVFYHYQIIDARDGFLLGDFSSTGFIFHYVYVALLLVVCIITLRQVRQIEGFTKRTHNLHAWFYVFFFIFLASTELDHSILMLAQPTQPVDLDHILHQNHKIGYPILWGLGAFLLIYIGMRQRKKHLRIISLTLLLVTLLKLVLIDLKGISEGGKIAAFISLGVLLLVVSFMYQRLKKLLLTDEAVTPAASTAPSGNEETPGTEIKGENA</sequence>
<dbReference type="Pfam" id="PF10101">
    <property type="entry name" value="DUF2339"/>
    <property type="match status" value="1"/>
</dbReference>
<feature type="transmembrane region" description="Helical" evidence="2">
    <location>
        <begin position="659"/>
        <end position="676"/>
    </location>
</feature>
<feature type="transmembrane region" description="Helical" evidence="2">
    <location>
        <begin position="735"/>
        <end position="753"/>
    </location>
</feature>
<reference evidence="3 4" key="1">
    <citation type="submission" date="2021-05" db="EMBL/GenBank/DDBJ databases">
        <title>A Polyphasic approach of four new species of the genus Ohtaekwangia: Ohtaekwangia histidinii sp. nov., Ohtaekwangia cretensis sp. nov., Ohtaekwangia indiensis sp. nov., Ohtaekwangia reichenbachii sp. nov. from diverse environment.</title>
        <authorList>
            <person name="Octaviana S."/>
        </authorList>
    </citation>
    <scope>NUCLEOTIDE SEQUENCE [LARGE SCALE GENOMIC DNA]</scope>
    <source>
        <strain evidence="3 4">PWU5</strain>
    </source>
</reference>
<name>A0AAP2GU31_9BACT</name>
<feature type="transmembrane region" description="Helical" evidence="2">
    <location>
        <begin position="320"/>
        <end position="336"/>
    </location>
</feature>
<feature type="transmembrane region" description="Helical" evidence="2">
    <location>
        <begin position="216"/>
        <end position="238"/>
    </location>
</feature>
<keyword evidence="2" id="KW-1133">Transmembrane helix</keyword>
<proteinExistence type="predicted"/>
<feature type="transmembrane region" description="Helical" evidence="2">
    <location>
        <begin position="381"/>
        <end position="400"/>
    </location>
</feature>
<feature type="transmembrane region" description="Helical" evidence="2">
    <location>
        <begin position="412"/>
        <end position="429"/>
    </location>
</feature>
<dbReference type="AlphaFoldDB" id="A0AAP2GU31"/>
<feature type="transmembrane region" description="Helical" evidence="2">
    <location>
        <begin position="192"/>
        <end position="209"/>
    </location>
</feature>
<organism evidence="3 4">
    <name type="scientific">Dawidia cretensis</name>
    <dbReference type="NCBI Taxonomy" id="2782350"/>
    <lineage>
        <taxon>Bacteria</taxon>
        <taxon>Pseudomonadati</taxon>
        <taxon>Bacteroidota</taxon>
        <taxon>Cytophagia</taxon>
        <taxon>Cytophagales</taxon>
        <taxon>Chryseotaleaceae</taxon>
        <taxon>Dawidia</taxon>
    </lineage>
</organism>
<feature type="transmembrane region" description="Helical" evidence="2">
    <location>
        <begin position="244"/>
        <end position="264"/>
    </location>
</feature>
<protein>
    <submittedName>
        <fullName evidence="3">DUF2339 domain-containing protein</fullName>
    </submittedName>
</protein>
<feature type="transmembrane region" description="Helical" evidence="2">
    <location>
        <begin position="760"/>
        <end position="777"/>
    </location>
</feature>
<evidence type="ECO:0000313" key="3">
    <source>
        <dbReference type="EMBL" id="MBT1708285.1"/>
    </source>
</evidence>
<feature type="transmembrane region" description="Helical" evidence="2">
    <location>
        <begin position="696"/>
        <end position="715"/>
    </location>
</feature>
<dbReference type="EMBL" id="JAHESE010000006">
    <property type="protein sequence ID" value="MBT1708285.1"/>
    <property type="molecule type" value="Genomic_DNA"/>
</dbReference>
<feature type="transmembrane region" description="Helical" evidence="2">
    <location>
        <begin position="462"/>
        <end position="478"/>
    </location>
</feature>
<keyword evidence="2" id="KW-0472">Membrane</keyword>
<accession>A0AAP2GU31</accession>
<comment type="caution">
    <text evidence="3">The sequence shown here is derived from an EMBL/GenBank/DDBJ whole genome shotgun (WGS) entry which is preliminary data.</text>
</comment>
<dbReference type="RefSeq" id="WP_254083878.1">
    <property type="nucleotide sequence ID" value="NZ_JAHESE010000006.1"/>
</dbReference>
<feature type="transmembrane region" description="Helical" evidence="2">
    <location>
        <begin position="621"/>
        <end position="639"/>
    </location>
</feature>
<evidence type="ECO:0000256" key="2">
    <source>
        <dbReference type="SAM" id="Phobius"/>
    </source>
</evidence>
<dbReference type="PANTHER" id="PTHR38434">
    <property type="entry name" value="BLL2549 PROTEIN"/>
    <property type="match status" value="1"/>
</dbReference>
<evidence type="ECO:0000256" key="1">
    <source>
        <dbReference type="SAM" id="MobiDB-lite"/>
    </source>
</evidence>
<feature type="transmembrane region" description="Helical" evidence="2">
    <location>
        <begin position="6"/>
        <end position="23"/>
    </location>
</feature>
<feature type="transmembrane region" description="Helical" evidence="2">
    <location>
        <begin position="438"/>
        <end position="456"/>
    </location>
</feature>
<feature type="region of interest" description="Disordered" evidence="1">
    <location>
        <begin position="101"/>
        <end position="139"/>
    </location>
</feature>